<dbReference type="PANTHER" id="PTHR42818">
    <property type="entry name" value="SULFOPYRUVATE DECARBOXYLASE SUBUNIT ALPHA"/>
    <property type="match status" value="1"/>
</dbReference>
<evidence type="ECO:0000256" key="3">
    <source>
        <dbReference type="ARBA" id="ARBA00023239"/>
    </source>
</evidence>
<dbReference type="Pfam" id="PF02775">
    <property type="entry name" value="TPP_enzyme_C"/>
    <property type="match status" value="1"/>
</dbReference>
<comment type="caution">
    <text evidence="6">The sequence shown here is derived from an EMBL/GenBank/DDBJ whole genome shotgun (WGS) entry which is preliminary data.</text>
</comment>
<keyword evidence="6" id="KW-0670">Pyruvate</keyword>
<dbReference type="GO" id="GO:0030976">
    <property type="term" value="F:thiamine pyrophosphate binding"/>
    <property type="evidence" value="ECO:0007669"/>
    <property type="project" value="InterPro"/>
</dbReference>
<dbReference type="InterPro" id="IPR029061">
    <property type="entry name" value="THDP-binding"/>
</dbReference>
<dbReference type="AlphaFoldDB" id="A0A5Y2SDS9"/>
<evidence type="ECO:0000313" key="6">
    <source>
        <dbReference type="EMBL" id="ECF6074077.1"/>
    </source>
</evidence>
<feature type="domain" description="Thiamine pyrophosphate enzyme TPP-binding" evidence="4">
    <location>
        <begin position="221"/>
        <end position="336"/>
    </location>
</feature>
<dbReference type="GO" id="GO:0032923">
    <property type="term" value="P:organic phosphonate biosynthetic process"/>
    <property type="evidence" value="ECO:0007669"/>
    <property type="project" value="InterPro"/>
</dbReference>
<reference evidence="6" key="1">
    <citation type="submission" date="2019-07" db="EMBL/GenBank/DDBJ databases">
        <authorList>
            <person name="Ashton P.M."/>
            <person name="Dallman T."/>
            <person name="Nair S."/>
            <person name="De Pinna E."/>
            <person name="Peters T."/>
            <person name="Grant K."/>
        </authorList>
    </citation>
    <scope>NUCLEOTIDE SEQUENCE [LARGE SCALE GENOMIC DNA]</scope>
    <source>
        <strain evidence="6">674345</strain>
    </source>
</reference>
<keyword evidence="3 6" id="KW-0456">Lyase</keyword>
<dbReference type="EMBL" id="AAILSW010000013">
    <property type="protein sequence ID" value="ECF6074077.1"/>
    <property type="molecule type" value="Genomic_DNA"/>
</dbReference>
<protein>
    <submittedName>
        <fullName evidence="6">Phosphonopyruvate decarboxylase</fullName>
        <ecNumber evidence="6">4.1.1.82</ecNumber>
    </submittedName>
</protein>
<evidence type="ECO:0000256" key="1">
    <source>
        <dbReference type="ARBA" id="ARBA00022793"/>
    </source>
</evidence>
<dbReference type="InterPro" id="IPR012001">
    <property type="entry name" value="Thiamin_PyroP_enz_TPP-bd_dom"/>
</dbReference>
<evidence type="ECO:0000259" key="5">
    <source>
        <dbReference type="Pfam" id="PF02776"/>
    </source>
</evidence>
<dbReference type="EC" id="4.1.1.82" evidence="6"/>
<accession>A0A5Y2SDS9</accession>
<keyword evidence="1" id="KW-0210">Decarboxylase</keyword>
<dbReference type="PANTHER" id="PTHR42818:SF1">
    <property type="entry name" value="SULFOPYRUVATE DECARBOXYLASE"/>
    <property type="match status" value="1"/>
</dbReference>
<evidence type="ECO:0000259" key="4">
    <source>
        <dbReference type="Pfam" id="PF02775"/>
    </source>
</evidence>
<name>A0A5Y2SDS9_SALHO</name>
<dbReference type="InterPro" id="IPR017684">
    <property type="entry name" value="Phosphono-pyrv_decarboxylase"/>
</dbReference>
<evidence type="ECO:0000256" key="2">
    <source>
        <dbReference type="ARBA" id="ARBA00023052"/>
    </source>
</evidence>
<dbReference type="GO" id="GO:0033980">
    <property type="term" value="F:phosphonopyruvate decarboxylase activity"/>
    <property type="evidence" value="ECO:0007669"/>
    <property type="project" value="UniProtKB-EC"/>
</dbReference>
<feature type="domain" description="Thiamine pyrophosphate enzyme N-terminal TPP-binding" evidence="5">
    <location>
        <begin position="1"/>
        <end position="115"/>
    </location>
</feature>
<dbReference type="Gene3D" id="3.40.50.970">
    <property type="match status" value="2"/>
</dbReference>
<dbReference type="Pfam" id="PF02776">
    <property type="entry name" value="TPP_enzyme_N"/>
    <property type="match status" value="1"/>
</dbReference>
<dbReference type="NCBIfam" id="TIGR03297">
    <property type="entry name" value="Ppyr-DeCO2ase"/>
    <property type="match status" value="1"/>
</dbReference>
<dbReference type="InterPro" id="IPR011766">
    <property type="entry name" value="TPP_enzyme_TPP-bd"/>
</dbReference>
<proteinExistence type="predicted"/>
<dbReference type="CDD" id="cd07035">
    <property type="entry name" value="TPP_PYR_POX_like"/>
    <property type="match status" value="1"/>
</dbReference>
<dbReference type="InterPro" id="IPR051818">
    <property type="entry name" value="TPP_dependent_decarboxylase"/>
</dbReference>
<dbReference type="Proteomes" id="UP000839836">
    <property type="component" value="Unassembled WGS sequence"/>
</dbReference>
<sequence length="372" mass="39635">METARHFTHLLKQAGFNFFSGVPCSFLTQVINQAIADPELDYVPATSEGEAIALAAGAWLAGKQAVVMCQNSGLGNMVNPLTSLNAAFDIPVLLVVTHRGKPGIKDEPQHRLMGEITPDLLALLGIPAIVLPTGAAAMAEVVSDAMHCVRDEQKTVALIVEKGVFSETAPVEKIPCELPERARVLEQLLALAGERDFLIATTGKTGRELFTLNDRPNNLYCVGSMGYASALAQGIALYMPQRTVTIIDGDGAALMHPGNMATIGHLRSSNLIHLLLNNGTYDSTGGQKTLADGVDFAQVARGMGYAHAQYCSSPAELADAYRHAQADAQGPVLLIVNIANGSMGDLGRPTITPEQIARRLQHQIKESFSDDT</sequence>
<keyword evidence="2" id="KW-0786">Thiamine pyrophosphate</keyword>
<organism evidence="6">
    <name type="scientific">Salmonella houtenae</name>
    <dbReference type="NCBI Taxonomy" id="59205"/>
    <lineage>
        <taxon>Bacteria</taxon>
        <taxon>Pseudomonadati</taxon>
        <taxon>Pseudomonadota</taxon>
        <taxon>Gammaproteobacteria</taxon>
        <taxon>Enterobacterales</taxon>
        <taxon>Enterobacteriaceae</taxon>
        <taxon>Salmonella</taxon>
    </lineage>
</organism>
<dbReference type="SUPFAM" id="SSF52518">
    <property type="entry name" value="Thiamin diphosphate-binding fold (THDP-binding)"/>
    <property type="match status" value="2"/>
</dbReference>
<gene>
    <name evidence="6" type="primary">aepY</name>
    <name evidence="6" type="ORF">FNH47_08440</name>
</gene>